<organism evidence="2 3">
    <name type="scientific">Eumeta variegata</name>
    <name type="common">Bagworm moth</name>
    <name type="synonym">Eumeta japonica</name>
    <dbReference type="NCBI Taxonomy" id="151549"/>
    <lineage>
        <taxon>Eukaryota</taxon>
        <taxon>Metazoa</taxon>
        <taxon>Ecdysozoa</taxon>
        <taxon>Arthropoda</taxon>
        <taxon>Hexapoda</taxon>
        <taxon>Insecta</taxon>
        <taxon>Pterygota</taxon>
        <taxon>Neoptera</taxon>
        <taxon>Endopterygota</taxon>
        <taxon>Lepidoptera</taxon>
        <taxon>Glossata</taxon>
        <taxon>Ditrysia</taxon>
        <taxon>Tineoidea</taxon>
        <taxon>Psychidae</taxon>
        <taxon>Oiketicinae</taxon>
        <taxon>Eumeta</taxon>
    </lineage>
</organism>
<sequence length="85" mass="9369">MPFATSKRLAIWAEADFGVGSQYFPPSVGEEDTEESGRTHNKTRKALAHAEERSFQSGGWATRRDFNSIFISSVAVPSTIPSLNH</sequence>
<reference evidence="2 3" key="1">
    <citation type="journal article" date="2019" name="Commun. Biol.">
        <title>The bagworm genome reveals a unique fibroin gene that provides high tensile strength.</title>
        <authorList>
            <person name="Kono N."/>
            <person name="Nakamura H."/>
            <person name="Ohtoshi R."/>
            <person name="Tomita M."/>
            <person name="Numata K."/>
            <person name="Arakawa K."/>
        </authorList>
    </citation>
    <scope>NUCLEOTIDE SEQUENCE [LARGE SCALE GENOMIC DNA]</scope>
</reference>
<dbReference type="AlphaFoldDB" id="A0A4C1VSH0"/>
<evidence type="ECO:0000313" key="2">
    <source>
        <dbReference type="EMBL" id="GBP40764.1"/>
    </source>
</evidence>
<keyword evidence="3" id="KW-1185">Reference proteome</keyword>
<protein>
    <submittedName>
        <fullName evidence="2">Uncharacterized protein</fullName>
    </submittedName>
</protein>
<feature type="region of interest" description="Disordered" evidence="1">
    <location>
        <begin position="24"/>
        <end position="54"/>
    </location>
</feature>
<evidence type="ECO:0000313" key="3">
    <source>
        <dbReference type="Proteomes" id="UP000299102"/>
    </source>
</evidence>
<dbReference type="Proteomes" id="UP000299102">
    <property type="component" value="Unassembled WGS sequence"/>
</dbReference>
<comment type="caution">
    <text evidence="2">The sequence shown here is derived from an EMBL/GenBank/DDBJ whole genome shotgun (WGS) entry which is preliminary data.</text>
</comment>
<name>A0A4C1VSH0_EUMVA</name>
<proteinExistence type="predicted"/>
<accession>A0A4C1VSH0</accession>
<dbReference type="EMBL" id="BGZK01000387">
    <property type="protein sequence ID" value="GBP40764.1"/>
    <property type="molecule type" value="Genomic_DNA"/>
</dbReference>
<gene>
    <name evidence="2" type="ORF">EVAR_26428_1</name>
</gene>
<evidence type="ECO:0000256" key="1">
    <source>
        <dbReference type="SAM" id="MobiDB-lite"/>
    </source>
</evidence>